<evidence type="ECO:0008006" key="3">
    <source>
        <dbReference type="Google" id="ProtNLM"/>
    </source>
</evidence>
<evidence type="ECO:0000313" key="2">
    <source>
        <dbReference type="Proteomes" id="UP001055712"/>
    </source>
</evidence>
<evidence type="ECO:0000313" key="1">
    <source>
        <dbReference type="EMBL" id="KAI3438097.1"/>
    </source>
</evidence>
<accession>A0A9D4Z1Y0</accession>
<dbReference type="GO" id="GO:0007064">
    <property type="term" value="P:mitotic sister chromatid cohesion"/>
    <property type="evidence" value="ECO:0007669"/>
    <property type="project" value="InterPro"/>
</dbReference>
<sequence>MLIPITSEDGSAASWAMIEMQGELERKDGGSLDEAFDVGTLSTSSTGAVLLTIGYHQLEGKRLELKKPFVVMDREQGADGESTHYKVIGVIREKILFKARPRPLITKPGIK</sequence>
<dbReference type="InterPro" id="IPR018607">
    <property type="entry name" value="Ctf8"/>
</dbReference>
<dbReference type="PANTHER" id="PTHR47475">
    <property type="entry name" value="CHROMOSOME TRANSMISSION FIDELITY PROTEIN 8"/>
    <property type="match status" value="1"/>
</dbReference>
<dbReference type="OrthoDB" id="121932at2759"/>
<name>A0A9D4Z1Y0_CHLVU</name>
<protein>
    <recommendedName>
        <fullName evidence="3">Chromosome transmission fidelity protein 8</fullName>
    </recommendedName>
</protein>
<dbReference type="AlphaFoldDB" id="A0A9D4Z1Y0"/>
<reference evidence="1" key="1">
    <citation type="journal article" date="2019" name="Plant J.">
        <title>Chlorella vulgaris genome assembly and annotation reveals the molecular basis for metabolic acclimation to high light conditions.</title>
        <authorList>
            <person name="Cecchin M."/>
            <person name="Marcolungo L."/>
            <person name="Rossato M."/>
            <person name="Girolomoni L."/>
            <person name="Cosentino E."/>
            <person name="Cuine S."/>
            <person name="Li-Beisson Y."/>
            <person name="Delledonne M."/>
            <person name="Ballottari M."/>
        </authorList>
    </citation>
    <scope>NUCLEOTIDE SEQUENCE</scope>
    <source>
        <strain evidence="1">211/11P</strain>
    </source>
</reference>
<dbReference type="EMBL" id="SIDB01000001">
    <property type="protein sequence ID" value="KAI3438097.1"/>
    <property type="molecule type" value="Genomic_DNA"/>
</dbReference>
<dbReference type="PANTHER" id="PTHR47475:SF2">
    <property type="entry name" value="CHROMOSOME TRANSMISSION FIDELITY PROTEIN 8"/>
    <property type="match status" value="1"/>
</dbReference>
<organism evidence="1 2">
    <name type="scientific">Chlorella vulgaris</name>
    <name type="common">Green alga</name>
    <dbReference type="NCBI Taxonomy" id="3077"/>
    <lineage>
        <taxon>Eukaryota</taxon>
        <taxon>Viridiplantae</taxon>
        <taxon>Chlorophyta</taxon>
        <taxon>core chlorophytes</taxon>
        <taxon>Trebouxiophyceae</taxon>
        <taxon>Chlorellales</taxon>
        <taxon>Chlorellaceae</taxon>
        <taxon>Chlorella clade</taxon>
        <taxon>Chlorella</taxon>
    </lineage>
</organism>
<dbReference type="Pfam" id="PF09696">
    <property type="entry name" value="Ctf8"/>
    <property type="match status" value="1"/>
</dbReference>
<gene>
    <name evidence="1" type="ORF">D9Q98_000539</name>
</gene>
<dbReference type="Proteomes" id="UP001055712">
    <property type="component" value="Unassembled WGS sequence"/>
</dbReference>
<comment type="caution">
    <text evidence="1">The sequence shown here is derived from an EMBL/GenBank/DDBJ whole genome shotgun (WGS) entry which is preliminary data.</text>
</comment>
<dbReference type="GO" id="GO:0031390">
    <property type="term" value="C:Ctf18 RFC-like complex"/>
    <property type="evidence" value="ECO:0007669"/>
    <property type="project" value="InterPro"/>
</dbReference>
<keyword evidence="2" id="KW-1185">Reference proteome</keyword>
<reference evidence="1" key="2">
    <citation type="submission" date="2020-11" db="EMBL/GenBank/DDBJ databases">
        <authorList>
            <person name="Cecchin M."/>
            <person name="Marcolungo L."/>
            <person name="Rossato M."/>
            <person name="Girolomoni L."/>
            <person name="Cosentino E."/>
            <person name="Cuine S."/>
            <person name="Li-Beisson Y."/>
            <person name="Delledonne M."/>
            <person name="Ballottari M."/>
        </authorList>
    </citation>
    <scope>NUCLEOTIDE SEQUENCE</scope>
    <source>
        <strain evidence="1">211/11P</strain>
        <tissue evidence="1">Whole cell</tissue>
    </source>
</reference>
<proteinExistence type="predicted"/>